<dbReference type="SUPFAM" id="SSF52266">
    <property type="entry name" value="SGNH hydrolase"/>
    <property type="match status" value="1"/>
</dbReference>
<feature type="compositionally biased region" description="Pro residues" evidence="1">
    <location>
        <begin position="299"/>
        <end position="311"/>
    </location>
</feature>
<feature type="region of interest" description="Disordered" evidence="1">
    <location>
        <begin position="269"/>
        <end position="311"/>
    </location>
</feature>
<dbReference type="InterPro" id="IPR051532">
    <property type="entry name" value="Ester_Hydrolysis_Enzymes"/>
</dbReference>
<evidence type="ECO:0000313" key="4">
    <source>
        <dbReference type="Proteomes" id="UP000280296"/>
    </source>
</evidence>
<name>A0A432MDY4_9BACT</name>
<comment type="caution">
    <text evidence="3">The sequence shown here is derived from an EMBL/GenBank/DDBJ whole genome shotgun (WGS) entry which is preliminary data.</text>
</comment>
<dbReference type="InterPro" id="IPR036514">
    <property type="entry name" value="SGNH_hydro_sf"/>
</dbReference>
<dbReference type="EMBL" id="RYZH01000062">
    <property type="protein sequence ID" value="RUL83306.1"/>
    <property type="molecule type" value="Genomic_DNA"/>
</dbReference>
<dbReference type="OrthoDB" id="2513075at2"/>
<dbReference type="Proteomes" id="UP000280296">
    <property type="component" value="Unassembled WGS sequence"/>
</dbReference>
<gene>
    <name evidence="3" type="ORF">TsocGM_22415</name>
</gene>
<sequence>MIRPPRHPVARLVAIVSPAVVLAIAVAQVVFSRVAGPSGPGRGPTVAVPRAGQSDWVVDHSRYVSRAMSGPAPVLFLGDSITRGWLGPALDGNDRRLNRLWLGRFASRRAANFGMDGDHVEHLLWRIRHGELPRIEPELIVLLIGTNNIGLDPPQEIAKGVVAVVDEIRRRCPGSLILVMGLLPRGTTLGHGQPPISLAPDPRIAAINRLLEPLADRPGVAFLDIGDRFIGPDGLLNRRLQPDLLHLSSEGYALWADALEPMVRLLVGPPPEREHASPGERPLRPGLASGSGSGSGPIDPDPAPHPGPPSG</sequence>
<proteinExistence type="predicted"/>
<reference evidence="3 4" key="2">
    <citation type="submission" date="2019-01" db="EMBL/GenBank/DDBJ databases">
        <title>Tautonia sociabilis, a novel thermotolerant planctomycete of Isosphaeraceae family, isolated from a 4000 m deep subterranean habitat.</title>
        <authorList>
            <person name="Kovaleva O.L."/>
            <person name="Elcheninov A.G."/>
            <person name="Van Heerden E."/>
            <person name="Toshchakov S.V."/>
            <person name="Novikov A."/>
            <person name="Bonch-Osmolovskaya E.A."/>
            <person name="Kublanov I.V."/>
        </authorList>
    </citation>
    <scope>NUCLEOTIDE SEQUENCE [LARGE SCALE GENOMIC DNA]</scope>
    <source>
        <strain evidence="3 4">GM2012</strain>
    </source>
</reference>
<feature type="compositionally biased region" description="Basic and acidic residues" evidence="1">
    <location>
        <begin position="271"/>
        <end position="283"/>
    </location>
</feature>
<protein>
    <submittedName>
        <fullName evidence="3">GDSL family lipase</fullName>
    </submittedName>
</protein>
<accession>A0A432MDY4</accession>
<dbReference type="GO" id="GO:0016788">
    <property type="term" value="F:hydrolase activity, acting on ester bonds"/>
    <property type="evidence" value="ECO:0007669"/>
    <property type="project" value="UniProtKB-ARBA"/>
</dbReference>
<reference evidence="3 4" key="1">
    <citation type="submission" date="2018-12" db="EMBL/GenBank/DDBJ databases">
        <authorList>
            <person name="Toschakov S.V."/>
        </authorList>
    </citation>
    <scope>NUCLEOTIDE SEQUENCE [LARGE SCALE GENOMIC DNA]</scope>
    <source>
        <strain evidence="3 4">GM2012</strain>
    </source>
</reference>
<dbReference type="Gene3D" id="3.40.50.1110">
    <property type="entry name" value="SGNH hydrolase"/>
    <property type="match status" value="1"/>
</dbReference>
<dbReference type="RefSeq" id="WP_126727692.1">
    <property type="nucleotide sequence ID" value="NZ_RYZH01000062.1"/>
</dbReference>
<evidence type="ECO:0000313" key="3">
    <source>
        <dbReference type="EMBL" id="RUL83306.1"/>
    </source>
</evidence>
<dbReference type="InterPro" id="IPR013830">
    <property type="entry name" value="SGNH_hydro"/>
</dbReference>
<organism evidence="3 4">
    <name type="scientific">Tautonia sociabilis</name>
    <dbReference type="NCBI Taxonomy" id="2080755"/>
    <lineage>
        <taxon>Bacteria</taxon>
        <taxon>Pseudomonadati</taxon>
        <taxon>Planctomycetota</taxon>
        <taxon>Planctomycetia</taxon>
        <taxon>Isosphaerales</taxon>
        <taxon>Isosphaeraceae</taxon>
        <taxon>Tautonia</taxon>
    </lineage>
</organism>
<keyword evidence="4" id="KW-1185">Reference proteome</keyword>
<dbReference type="Pfam" id="PF13472">
    <property type="entry name" value="Lipase_GDSL_2"/>
    <property type="match status" value="1"/>
</dbReference>
<feature type="domain" description="SGNH hydrolase-type esterase" evidence="2">
    <location>
        <begin position="76"/>
        <end position="254"/>
    </location>
</feature>
<evidence type="ECO:0000256" key="1">
    <source>
        <dbReference type="SAM" id="MobiDB-lite"/>
    </source>
</evidence>
<dbReference type="PANTHER" id="PTHR30383">
    <property type="entry name" value="THIOESTERASE 1/PROTEASE 1/LYSOPHOSPHOLIPASE L1"/>
    <property type="match status" value="1"/>
</dbReference>
<dbReference type="AlphaFoldDB" id="A0A432MDY4"/>
<evidence type="ECO:0000259" key="2">
    <source>
        <dbReference type="Pfam" id="PF13472"/>
    </source>
</evidence>